<sequence length="33" mass="3614">MQLSHFLKHPERVVAIAAIVTWIASILQAIAVS</sequence>
<dbReference type="EMBL" id="JAGGJV010000011">
    <property type="protein sequence ID" value="MBP1861590.1"/>
    <property type="molecule type" value="Genomic_DNA"/>
</dbReference>
<reference evidence="2 3" key="1">
    <citation type="submission" date="2021-03" db="EMBL/GenBank/DDBJ databases">
        <title>Genomic Encyclopedia of Type Strains, Phase IV (KMG-IV): sequencing the most valuable type-strain genomes for metagenomic binning, comparative biology and taxonomic classification.</title>
        <authorList>
            <person name="Goeker M."/>
        </authorList>
    </citation>
    <scope>NUCLEOTIDE SEQUENCE [LARGE SCALE GENOMIC DNA]</scope>
    <source>
        <strain evidence="2 3">DSM 26427</strain>
    </source>
</reference>
<evidence type="ECO:0000256" key="1">
    <source>
        <dbReference type="SAM" id="Phobius"/>
    </source>
</evidence>
<keyword evidence="1" id="KW-0472">Membrane</keyword>
<dbReference type="Proteomes" id="UP000823786">
    <property type="component" value="Unassembled WGS sequence"/>
</dbReference>
<evidence type="ECO:0000313" key="3">
    <source>
        <dbReference type="Proteomes" id="UP000823786"/>
    </source>
</evidence>
<name>A0ABS4EUJ0_9HYPH</name>
<protein>
    <submittedName>
        <fullName evidence="2">Uncharacterized protein</fullName>
    </submittedName>
</protein>
<organism evidence="2 3">
    <name type="scientific">Rhizobium herbae</name>
    <dbReference type="NCBI Taxonomy" id="508661"/>
    <lineage>
        <taxon>Bacteria</taxon>
        <taxon>Pseudomonadati</taxon>
        <taxon>Pseudomonadota</taxon>
        <taxon>Alphaproteobacteria</taxon>
        <taxon>Hyphomicrobiales</taxon>
        <taxon>Rhizobiaceae</taxon>
        <taxon>Rhizobium/Agrobacterium group</taxon>
        <taxon>Rhizobium</taxon>
    </lineage>
</organism>
<feature type="transmembrane region" description="Helical" evidence="1">
    <location>
        <begin position="12"/>
        <end position="31"/>
    </location>
</feature>
<evidence type="ECO:0000313" key="2">
    <source>
        <dbReference type="EMBL" id="MBP1861590.1"/>
    </source>
</evidence>
<keyword evidence="1" id="KW-1133">Transmembrane helix</keyword>
<comment type="caution">
    <text evidence="2">The sequence shown here is derived from an EMBL/GenBank/DDBJ whole genome shotgun (WGS) entry which is preliminary data.</text>
</comment>
<accession>A0ABS4EUJ0</accession>
<gene>
    <name evidence="2" type="ORF">J2Z75_005119</name>
</gene>
<keyword evidence="1" id="KW-0812">Transmembrane</keyword>
<proteinExistence type="predicted"/>
<keyword evidence="3" id="KW-1185">Reference proteome</keyword>